<protein>
    <submittedName>
        <fullName evidence="4">Uncharacterized protein</fullName>
    </submittedName>
</protein>
<dbReference type="GO" id="GO:0016787">
    <property type="term" value="F:hydrolase activity"/>
    <property type="evidence" value="ECO:0007669"/>
    <property type="project" value="UniProtKB-KW"/>
</dbReference>
<reference evidence="4 5" key="1">
    <citation type="submission" date="2024-06" db="EMBL/GenBank/DDBJ databases">
        <title>A chromosome-level genome assembly of beet webworm, Loxostege sticticalis.</title>
        <authorList>
            <person name="Zhang Y."/>
        </authorList>
    </citation>
    <scope>NUCLEOTIDE SEQUENCE [LARGE SCALE GENOMIC DNA]</scope>
    <source>
        <strain evidence="4">AQ028</strain>
        <tissue evidence="4">Male pupae</tissue>
    </source>
</reference>
<feature type="chain" id="PRO_5044786131" evidence="3">
    <location>
        <begin position="20"/>
        <end position="742"/>
    </location>
</feature>
<sequence>MCCYFVLLVVALVVNGAVSLTPQCRNEKGEPVDWFYVYKLPREKNHLNPLVRRGVAYMHLTPSKLRGGWIMSDLAISDPRSMLGKTLAPLYQDKNIISLVYNDQPPATENQPDILQSVADMYSKSKRGQTKQAGIKKFKKFKLGDKYYDDYDLAEMCKMHSKFMKTRVESGHTKGVILGDKFTSLWLVHSVPRFPPVPDMHGLNVTSYDYPTTGMKYGQSFLCVSVQTSTLNQIATQLKYNEPLIAHHHIPQEFESELPNLLDVVNNKTIDASPWYHIESFETLVGRKFLSFAKSAMFNDDLYSGLVAEVLQSDLLVESWTNGPGTLDSECSRNFQVRNIERLKFPIAKMSFTSHNDHSKWAVAVAHKMHNSQDTKVADYWVCVGDINRALPQESRGGGTVCTSGPILWGNFAHLIDSFYDNRWYIYKPPTEVIPFHELGRDFEFITSDDAGRWRHAGRHITANSMLQFTLAPMYRPTYTDHMAAVNYEENRGDGLESSAIGLLMADVLGGVWIGHTVPGLIDLTKDRPSFPQNALADGHLLMCLSLDLISLNSMAVLIKQANPRFTRIHIPRLMKAYLPDWNFLDHDDYNKYNWQSASVKPLTVATKNKSLKAIMMIRKPGEKLCPYKRFAKNMNIVLDVYGHHGHKAACYQNFSVRVIDKISLKSVDYVHYVSPLLRDRTAFAVSTAAFWQRTGRSGTDQYWTCIGPSDDSIGKGGLLMCVDNYEVWQSFDNLKVKEPQC</sequence>
<dbReference type="GO" id="GO:0006259">
    <property type="term" value="P:DNA metabolic process"/>
    <property type="evidence" value="ECO:0007669"/>
    <property type="project" value="UniProtKB-ARBA"/>
</dbReference>
<dbReference type="AlphaFoldDB" id="A0ABD0STS5"/>
<dbReference type="Proteomes" id="UP001549921">
    <property type="component" value="Unassembled WGS sequence"/>
</dbReference>
<proteinExistence type="inferred from homology"/>
<organism evidence="4 5">
    <name type="scientific">Loxostege sticticalis</name>
    <name type="common">Beet webworm moth</name>
    <dbReference type="NCBI Taxonomy" id="481309"/>
    <lineage>
        <taxon>Eukaryota</taxon>
        <taxon>Metazoa</taxon>
        <taxon>Ecdysozoa</taxon>
        <taxon>Arthropoda</taxon>
        <taxon>Hexapoda</taxon>
        <taxon>Insecta</taxon>
        <taxon>Pterygota</taxon>
        <taxon>Neoptera</taxon>
        <taxon>Endopterygota</taxon>
        <taxon>Lepidoptera</taxon>
        <taxon>Glossata</taxon>
        <taxon>Ditrysia</taxon>
        <taxon>Pyraloidea</taxon>
        <taxon>Crambidae</taxon>
        <taxon>Pyraustinae</taxon>
        <taxon>Loxostege</taxon>
    </lineage>
</organism>
<evidence type="ECO:0000256" key="1">
    <source>
        <dbReference type="ARBA" id="ARBA00007527"/>
    </source>
</evidence>
<gene>
    <name evidence="4" type="ORF">ABMA28_004003</name>
</gene>
<evidence type="ECO:0000256" key="3">
    <source>
        <dbReference type="SAM" id="SignalP"/>
    </source>
</evidence>
<dbReference type="Pfam" id="PF03265">
    <property type="entry name" value="DNase_II"/>
    <property type="match status" value="2"/>
</dbReference>
<dbReference type="PANTHER" id="PTHR10858">
    <property type="entry name" value="DEOXYRIBONUCLEASE II"/>
    <property type="match status" value="1"/>
</dbReference>
<evidence type="ECO:0000313" key="4">
    <source>
        <dbReference type="EMBL" id="KAL0829152.1"/>
    </source>
</evidence>
<dbReference type="InterPro" id="IPR004947">
    <property type="entry name" value="DNase_II"/>
</dbReference>
<evidence type="ECO:0000313" key="5">
    <source>
        <dbReference type="Proteomes" id="UP001549921"/>
    </source>
</evidence>
<name>A0ABD0STS5_LOXSC</name>
<keyword evidence="2" id="KW-0378">Hydrolase</keyword>
<dbReference type="CDD" id="cd09120">
    <property type="entry name" value="PLDc_DNaseII_1"/>
    <property type="match status" value="1"/>
</dbReference>
<accession>A0ABD0STS5</accession>
<dbReference type="CDD" id="cd09121">
    <property type="entry name" value="PLDc_DNaseII_2"/>
    <property type="match status" value="1"/>
</dbReference>
<comment type="similarity">
    <text evidence="1">Belongs to the DNase II family.</text>
</comment>
<dbReference type="EMBL" id="JBEDNZ010000015">
    <property type="protein sequence ID" value="KAL0829152.1"/>
    <property type="molecule type" value="Genomic_DNA"/>
</dbReference>
<evidence type="ECO:0000256" key="2">
    <source>
        <dbReference type="ARBA" id="ARBA00022801"/>
    </source>
</evidence>
<comment type="caution">
    <text evidence="4">The sequence shown here is derived from an EMBL/GenBank/DDBJ whole genome shotgun (WGS) entry which is preliminary data.</text>
</comment>
<dbReference type="PANTHER" id="PTHR10858:SF23">
    <property type="entry name" value="DEOXYRIBONUCLEASE II"/>
    <property type="match status" value="1"/>
</dbReference>
<keyword evidence="3" id="KW-0732">Signal</keyword>
<feature type="signal peptide" evidence="3">
    <location>
        <begin position="1"/>
        <end position="19"/>
    </location>
</feature>